<reference evidence="1" key="1">
    <citation type="submission" date="2021-05" db="EMBL/GenBank/DDBJ databases">
        <authorList>
            <person name="Tanabe Y."/>
        </authorList>
    </citation>
    <scope>NUCLEOTIDE SEQUENCE</scope>
    <source>
        <strain evidence="1">BOTRYCO-1</strain>
    </source>
</reference>
<dbReference type="Proteomes" id="UP001161064">
    <property type="component" value="Unassembled WGS sequence"/>
</dbReference>
<reference evidence="1" key="2">
    <citation type="journal article" date="2023" name="ISME Commun">
        <title>Characterization of a bloom-associated alphaproteobacterial lineage, 'Candidatus Phycosocius': insights into freshwater algal-bacterial interactions.</title>
        <authorList>
            <person name="Tanabe Y."/>
            <person name="Yamaguchi H."/>
            <person name="Yoshida M."/>
            <person name="Kai A."/>
            <person name="Okazaki Y."/>
        </authorList>
    </citation>
    <scope>NUCLEOTIDE SEQUENCE</scope>
    <source>
        <strain evidence="1">BOTRYCO-1</strain>
    </source>
</reference>
<comment type="caution">
    <text evidence="1">The sequence shown here is derived from an EMBL/GenBank/DDBJ whole genome shotgun (WGS) entry which is preliminary data.</text>
</comment>
<dbReference type="RefSeq" id="WP_284360529.1">
    <property type="nucleotide sequence ID" value="NZ_BPFZ01000011.1"/>
</dbReference>
<gene>
    <name evidence="1" type="ORF">PsB1_1740</name>
</gene>
<dbReference type="EMBL" id="BPFZ01000011">
    <property type="protein sequence ID" value="GIU67586.1"/>
    <property type="molecule type" value="Genomic_DNA"/>
</dbReference>
<evidence type="ECO:0000313" key="1">
    <source>
        <dbReference type="EMBL" id="GIU67586.1"/>
    </source>
</evidence>
<proteinExistence type="predicted"/>
<organism evidence="1 2">
    <name type="scientific">Candidatus Phycosocius spiralis</name>
    <dbReference type="NCBI Taxonomy" id="2815099"/>
    <lineage>
        <taxon>Bacteria</taxon>
        <taxon>Pseudomonadati</taxon>
        <taxon>Pseudomonadota</taxon>
        <taxon>Alphaproteobacteria</taxon>
        <taxon>Caulobacterales</taxon>
        <taxon>Caulobacterales incertae sedis</taxon>
        <taxon>Candidatus Phycosocius</taxon>
    </lineage>
</organism>
<name>A0ABQ4PWZ6_9PROT</name>
<sequence length="51" mass="5562">MAIMIVGLILIALGLVALSVGIAFVRVMGEQFDELLPQRMVDLSGFIQFPK</sequence>
<accession>A0ABQ4PWZ6</accession>
<evidence type="ECO:0000313" key="2">
    <source>
        <dbReference type="Proteomes" id="UP001161064"/>
    </source>
</evidence>
<keyword evidence="2" id="KW-1185">Reference proteome</keyword>
<protein>
    <submittedName>
        <fullName evidence="1">Uncharacterized protein</fullName>
    </submittedName>
</protein>